<feature type="compositionally biased region" description="Basic residues" evidence="1">
    <location>
        <begin position="223"/>
        <end position="234"/>
    </location>
</feature>
<evidence type="ECO:0000313" key="4">
    <source>
        <dbReference type="Proteomes" id="UP000236544"/>
    </source>
</evidence>
<evidence type="ECO:0000259" key="2">
    <source>
        <dbReference type="Pfam" id="PF12550"/>
    </source>
</evidence>
<sequence>MGSSAPAMANGNQTSNVRGSLSNDALNLGLNLALPADTHDTTKTVGTVSGSSLADILGSNATPQAGGENSHASGASNATPASGLNESTHAQLHSASPAQNAGIGPQRYGIIQQVSGSSELGTGNSTTTSVQICQRMDEVSARMIAMEEMFNKLYFKINEQEATIQHLRLQSEAFLTSILSEVRQVNHNMPILDNPDDNEKDGFVTDLLNSITNVSSNYLKKVNTKHSQKYKRQRQSMGGAGVASTEKSAKDAFGEASASSSTRVVNETSGAVSNNGTSAGYSALLGHSSKRAASDLEHSKAHNSNFTASGVQEGQHLVQDGHSYAASEASQLPLPHYLTQQSFTLNPNGIKRRRANTATKPTFSQSHQDISSLNGIGSMSLPNLTIENLTRKNQTHSLGFNVNTDHGVSTGAKLRHRNIEIQVGSDNVGSHELDLDSSEDEEGYQEDDEDRNSDRSAEAADAGRSYGARNSVINAAEEAEDETESYGGLFEPRNRSSGQQTHQRRDDRRNFDRGRPLRAASPAEQPLKTSRADDEAKSATAPRNGGPGVEEHRARQRERDLNYTLLKAPANVRAIWQEYIEGIEGQPAVKFLEEAYGNKWRLKKNVKTFARRKRLYKFIINGIKHGRSADDMIKILEDKRIYKNEHGEVKKRTIGWLQQSLSGI</sequence>
<dbReference type="Proteomes" id="UP000236544">
    <property type="component" value="Unassembled WGS sequence"/>
</dbReference>
<feature type="region of interest" description="Disordered" evidence="1">
    <location>
        <begin position="223"/>
        <end position="277"/>
    </location>
</feature>
<dbReference type="GO" id="GO:0060963">
    <property type="term" value="P:positive regulation of ribosomal protein gene transcription by RNA polymerase II"/>
    <property type="evidence" value="ECO:0007669"/>
    <property type="project" value="TreeGrafter"/>
</dbReference>
<dbReference type="InterPro" id="IPR022210">
    <property type="entry name" value="TF_GCR1-like"/>
</dbReference>
<gene>
    <name evidence="3" type="ORF">LAQU0_S08e03334g</name>
</gene>
<feature type="domain" description="Transcription activator GCR1-like" evidence="2">
    <location>
        <begin position="563"/>
        <end position="640"/>
    </location>
</feature>
<feature type="compositionally biased region" description="Polar residues" evidence="1">
    <location>
        <begin position="257"/>
        <end position="277"/>
    </location>
</feature>
<dbReference type="InterPro" id="IPR052146">
    <property type="entry name" value="HOT1"/>
</dbReference>
<feature type="compositionally biased region" description="Acidic residues" evidence="1">
    <location>
        <begin position="435"/>
        <end position="451"/>
    </location>
</feature>
<accession>A0A0P1KTK7</accession>
<keyword evidence="4" id="KW-1185">Reference proteome</keyword>
<feature type="compositionally biased region" description="Basic and acidic residues" evidence="1">
    <location>
        <begin position="503"/>
        <end position="515"/>
    </location>
</feature>
<feature type="compositionally biased region" description="Polar residues" evidence="1">
    <location>
        <begin position="70"/>
        <end position="99"/>
    </location>
</feature>
<reference evidence="4" key="1">
    <citation type="submission" date="2015-10" db="EMBL/GenBank/DDBJ databases">
        <authorList>
            <person name="Devillers H."/>
        </authorList>
    </citation>
    <scope>NUCLEOTIDE SEQUENCE [LARGE SCALE GENOMIC DNA]</scope>
</reference>
<feature type="region of interest" description="Disordered" evidence="1">
    <location>
        <begin position="1"/>
        <end position="20"/>
    </location>
</feature>
<proteinExistence type="predicted"/>
<name>A0A0P1KTK7_9SACH</name>
<dbReference type="EMBL" id="LN890539">
    <property type="protein sequence ID" value="CUS23155.1"/>
    <property type="molecule type" value="Genomic_DNA"/>
</dbReference>
<evidence type="ECO:0000256" key="1">
    <source>
        <dbReference type="SAM" id="MobiDB-lite"/>
    </source>
</evidence>
<evidence type="ECO:0000313" key="3">
    <source>
        <dbReference type="EMBL" id="CUS23155.1"/>
    </source>
</evidence>
<protein>
    <submittedName>
        <fullName evidence="3">LAQU0S08e03334g1_1</fullName>
    </submittedName>
</protein>
<dbReference type="PANTHER" id="PTHR37784">
    <property type="entry name" value="PROTEIN MSN1"/>
    <property type="match status" value="1"/>
</dbReference>
<dbReference type="PANTHER" id="PTHR37784:SF2">
    <property type="entry name" value="HIGH-OSMOLARITY-INDUCED TRANSCRIPTION PROTEIN 1"/>
    <property type="match status" value="1"/>
</dbReference>
<dbReference type="GO" id="GO:0000981">
    <property type="term" value="F:DNA-binding transcription factor activity, RNA polymerase II-specific"/>
    <property type="evidence" value="ECO:0007669"/>
    <property type="project" value="TreeGrafter"/>
</dbReference>
<dbReference type="Pfam" id="PF12550">
    <property type="entry name" value="GCR1_C"/>
    <property type="match status" value="1"/>
</dbReference>
<feature type="region of interest" description="Disordered" evidence="1">
    <location>
        <begin position="58"/>
        <end position="103"/>
    </location>
</feature>
<dbReference type="OrthoDB" id="428577at2759"/>
<dbReference type="GO" id="GO:0000978">
    <property type="term" value="F:RNA polymerase II cis-regulatory region sequence-specific DNA binding"/>
    <property type="evidence" value="ECO:0007669"/>
    <property type="project" value="TreeGrafter"/>
</dbReference>
<organism evidence="3 4">
    <name type="scientific">Lachancea quebecensis</name>
    <dbReference type="NCBI Taxonomy" id="1654605"/>
    <lineage>
        <taxon>Eukaryota</taxon>
        <taxon>Fungi</taxon>
        <taxon>Dikarya</taxon>
        <taxon>Ascomycota</taxon>
        <taxon>Saccharomycotina</taxon>
        <taxon>Saccharomycetes</taxon>
        <taxon>Saccharomycetales</taxon>
        <taxon>Saccharomycetaceae</taxon>
        <taxon>Lachancea</taxon>
    </lineage>
</organism>
<feature type="region of interest" description="Disordered" evidence="1">
    <location>
        <begin position="421"/>
        <end position="556"/>
    </location>
</feature>
<dbReference type="AlphaFoldDB" id="A0A0P1KTK7"/>